<dbReference type="Gene3D" id="3.30.1540.10">
    <property type="entry name" value="formyl-coa transferase, domain 3"/>
    <property type="match status" value="1"/>
</dbReference>
<dbReference type="SUPFAM" id="SSF89796">
    <property type="entry name" value="CoA-transferase family III (CaiB/BaiF)"/>
    <property type="match status" value="1"/>
</dbReference>
<protein>
    <submittedName>
        <fullName evidence="2">L-carnitine dehydratase/bile acid-inducible protein F</fullName>
    </submittedName>
</protein>
<dbReference type="InterPro" id="IPR050483">
    <property type="entry name" value="CoA-transferase_III_domain"/>
</dbReference>
<dbReference type="PANTHER" id="PTHR48207">
    <property type="entry name" value="SUCCINATE--HYDROXYMETHYLGLUTARATE COA-TRANSFERASE"/>
    <property type="match status" value="1"/>
</dbReference>
<dbReference type="InterPro" id="IPR023606">
    <property type="entry name" value="CoA-Trfase_III_dom_1_sf"/>
</dbReference>
<keyword evidence="1" id="KW-0808">Transferase</keyword>
<dbReference type="InterPro" id="IPR003673">
    <property type="entry name" value="CoA-Trfase_fam_III"/>
</dbReference>
<organism evidence="2">
    <name type="scientific">Aurantimonas coralicida</name>
    <dbReference type="NCBI Taxonomy" id="182270"/>
    <lineage>
        <taxon>Bacteria</taxon>
        <taxon>Pseudomonadati</taxon>
        <taxon>Pseudomonadota</taxon>
        <taxon>Alphaproteobacteria</taxon>
        <taxon>Hyphomicrobiales</taxon>
        <taxon>Aurantimonadaceae</taxon>
        <taxon>Aurantimonas</taxon>
    </lineage>
</organism>
<evidence type="ECO:0000313" key="2">
    <source>
        <dbReference type="EMBL" id="BAT26849.1"/>
    </source>
</evidence>
<dbReference type="RefSeq" id="WP_024350458.1">
    <property type="nucleotide sequence ID" value="NZ_BBWN01000016.1"/>
</dbReference>
<dbReference type="Gene3D" id="3.40.50.10540">
    <property type="entry name" value="Crotonobetainyl-coa:carnitine coa-transferase, domain 1"/>
    <property type="match status" value="1"/>
</dbReference>
<dbReference type="EMBL" id="LC066374">
    <property type="protein sequence ID" value="BAT26849.1"/>
    <property type="molecule type" value="Genomic_DNA"/>
</dbReference>
<dbReference type="Pfam" id="PF02515">
    <property type="entry name" value="CoA_transf_3"/>
    <property type="match status" value="1"/>
</dbReference>
<name>A0A0N7KXG4_9HYPH</name>
<dbReference type="InterPro" id="IPR044855">
    <property type="entry name" value="CoA-Trfase_III_dom3_sf"/>
</dbReference>
<dbReference type="AlphaFoldDB" id="A0A0N7KXG4"/>
<sequence length="392" mass="42026">MSSALSHLRVLDLTRVRAGPTCCRILADFGADVVKVEAPVGVDPNANMSGARHGYDMLNLHRNKRSLTLNLKTPEGHAVFMRLVRDADVVVENFRPDVKDRLKVAYDDLKAVNPRIILASISGFGQTGPYSMRAGFDQIAQGMGGLMGVTGLPGQGPVRAGIAVADSSAGVFAACGILLALQERETSGEGQWLHTSLLEAMISMMDFQAARYLIDGEEPAQAGNDHPYVTPMGVVQTADGHINIAVGGENQWRPFCEAIDRPALADDPRFRTQPDRFANRPALNGLLQEIFTSRNSAEWLDLLDRHGVPCGPINGLADVFADEQVRHLNIAVPLEHPARGPIRVVGQPITMTRTPAAFHSAAPDAGEHSDAILGEAGLSADEISTLRAKGVV</sequence>
<accession>A0A0N7KXG4</accession>
<dbReference type="GO" id="GO:0008410">
    <property type="term" value="F:CoA-transferase activity"/>
    <property type="evidence" value="ECO:0007669"/>
    <property type="project" value="TreeGrafter"/>
</dbReference>
<dbReference type="PANTHER" id="PTHR48207:SF3">
    <property type="entry name" value="SUCCINATE--HYDROXYMETHYLGLUTARATE COA-TRANSFERASE"/>
    <property type="match status" value="1"/>
</dbReference>
<proteinExistence type="predicted"/>
<evidence type="ECO:0000256" key="1">
    <source>
        <dbReference type="ARBA" id="ARBA00022679"/>
    </source>
</evidence>
<reference evidence="2" key="1">
    <citation type="journal article" date="2015" name="Proc. Natl. Acad. Sci. U.S.A.">
        <title>Bacterial clade with the ribosomal RNA operon on a small plasmid rather than the chromosome.</title>
        <authorList>
            <person name="Anda M."/>
            <person name="Ohtsubo Y."/>
            <person name="Okubo T."/>
            <person name="Sugawara M."/>
            <person name="Nagata Y."/>
            <person name="Tsuda M."/>
            <person name="Minamisawa K."/>
            <person name="Mitsui H."/>
        </authorList>
    </citation>
    <scope>NUCLEOTIDE SEQUENCE</scope>
    <source>
        <strain evidence="2">DSM 14790</strain>
    </source>
</reference>